<reference evidence="6 7" key="1">
    <citation type="journal article" date="2023" name="BMC Biol.">
        <title>The compact genome of the sponge Oopsacas minuta (Hexactinellida) is lacking key metazoan core genes.</title>
        <authorList>
            <person name="Santini S."/>
            <person name="Schenkelaars Q."/>
            <person name="Jourda C."/>
            <person name="Duchesne M."/>
            <person name="Belahbib H."/>
            <person name="Rocher C."/>
            <person name="Selva M."/>
            <person name="Riesgo A."/>
            <person name="Vervoort M."/>
            <person name="Leys S.P."/>
            <person name="Kodjabachian L."/>
            <person name="Le Bivic A."/>
            <person name="Borchiellini C."/>
            <person name="Claverie J.M."/>
            <person name="Renard E."/>
        </authorList>
    </citation>
    <scope>NUCLEOTIDE SEQUENCE [LARGE SCALE GENOMIC DNA]</scope>
    <source>
        <strain evidence="6">SPO-2</strain>
    </source>
</reference>
<dbReference type="InterPro" id="IPR015943">
    <property type="entry name" value="WD40/YVTN_repeat-like_dom_sf"/>
</dbReference>
<gene>
    <name evidence="6" type="ORF">LOD99_691</name>
</gene>
<dbReference type="InterPro" id="IPR040096">
    <property type="entry name" value="Ric1"/>
</dbReference>
<dbReference type="GO" id="GO:0034066">
    <property type="term" value="C:Ric1-Rgp1 guanyl-nucleotide exchange factor complex"/>
    <property type="evidence" value="ECO:0007669"/>
    <property type="project" value="InterPro"/>
</dbReference>
<evidence type="ECO:0000313" key="7">
    <source>
        <dbReference type="Proteomes" id="UP001165289"/>
    </source>
</evidence>
<dbReference type="InterPro" id="IPR011047">
    <property type="entry name" value="Quinoprotein_ADH-like_sf"/>
</dbReference>
<dbReference type="SUPFAM" id="SSF50998">
    <property type="entry name" value="Quinoprotein alcohol dehydrogenase-like"/>
    <property type="match status" value="1"/>
</dbReference>
<dbReference type="PANTHER" id="PTHR22746:SF10">
    <property type="entry name" value="GUANINE NUCLEOTIDE EXCHANGE FACTOR SUBUNIT RIC1"/>
    <property type="match status" value="1"/>
</dbReference>
<dbReference type="GO" id="GO:0042147">
    <property type="term" value="P:retrograde transport, endosome to Golgi"/>
    <property type="evidence" value="ECO:0007669"/>
    <property type="project" value="TreeGrafter"/>
</dbReference>
<dbReference type="EMBL" id="JAKMXF010000222">
    <property type="protein sequence ID" value="KAI6654292.1"/>
    <property type="molecule type" value="Genomic_DNA"/>
</dbReference>
<dbReference type="Gene3D" id="2.130.10.10">
    <property type="entry name" value="YVTN repeat-like/Quinoprotein amine dehydrogenase"/>
    <property type="match status" value="1"/>
</dbReference>
<feature type="region of interest" description="Disordered" evidence="4">
    <location>
        <begin position="956"/>
        <end position="983"/>
    </location>
</feature>
<dbReference type="Pfam" id="PF07064">
    <property type="entry name" value="RIC1"/>
    <property type="match status" value="1"/>
</dbReference>
<feature type="region of interest" description="Disordered" evidence="4">
    <location>
        <begin position="1274"/>
        <end position="1294"/>
    </location>
</feature>
<feature type="domain" description="RIC1 C-terminal alpha solenoid region" evidence="5">
    <location>
        <begin position="770"/>
        <end position="927"/>
    </location>
</feature>
<dbReference type="InterPro" id="IPR009771">
    <property type="entry name" value="RIC1_C"/>
</dbReference>
<dbReference type="GO" id="GO:0006886">
    <property type="term" value="P:intracellular protein transport"/>
    <property type="evidence" value="ECO:0007669"/>
    <property type="project" value="InterPro"/>
</dbReference>
<keyword evidence="7" id="KW-1185">Reference proteome</keyword>
<evidence type="ECO:0000313" key="6">
    <source>
        <dbReference type="EMBL" id="KAI6654292.1"/>
    </source>
</evidence>
<name>A0AAV7JZB3_9METZ</name>
<dbReference type="GO" id="GO:0000139">
    <property type="term" value="C:Golgi membrane"/>
    <property type="evidence" value="ECO:0007669"/>
    <property type="project" value="TreeGrafter"/>
</dbReference>
<comment type="subcellular location">
    <subcellularLocation>
        <location evidence="1">Membrane</location>
    </subcellularLocation>
</comment>
<dbReference type="PANTHER" id="PTHR22746">
    <property type="entry name" value="RAB6A-GEF COMPLEX PARTNER PROTEIN 1"/>
    <property type="match status" value="1"/>
</dbReference>
<keyword evidence="2" id="KW-0472">Membrane</keyword>
<organism evidence="6 7">
    <name type="scientific">Oopsacas minuta</name>
    <dbReference type="NCBI Taxonomy" id="111878"/>
    <lineage>
        <taxon>Eukaryota</taxon>
        <taxon>Metazoa</taxon>
        <taxon>Porifera</taxon>
        <taxon>Hexactinellida</taxon>
        <taxon>Hexasterophora</taxon>
        <taxon>Lyssacinosida</taxon>
        <taxon>Leucopsacidae</taxon>
        <taxon>Oopsacas</taxon>
    </lineage>
</organism>
<sequence>MYFPTGWPKVIKLNTSDEDSSYIKPCRHPYLPILILITSRTLQFWDTRNSTLFAVYKRPDSTFDELGLNMYGCWHRDGERFVILTKIGHIIIFAVHMKEINYSENSQTYSKEGIDFLIDMSTIKSNSCDFSLTHFEELVRISFNTIISSIATFGDYIILSTQTGYLHQLDWDGQSSSQMSVNITRLVHHKRDSTATIPEEGPAKNVIIKSIFPSTSPLGMFVIVNDGEVYFLASSDINAFFNDSTKLYYFKGIIDAVDISINYKFKIAAIGCRSGQVQIWKQDVDSGNWQNSHILDNPDENTSTNNQVLSLQWSTGDEKVLAVLWMNGFLSIFSVFGSLISTYDELDMNANPHLGPINWTKDGYSLWLLRQVNSHGSFRLNEFLVFNFLKSALSFLPILSNQENVILHSPTTVYIYPKSTFCKTEIEHQQNMHFCNIIQVERNYIMKNWPIKMVALNERYKYLAVAGSNGLCMCNYSKNKWKLYVNETQEMSFRCNGGIAWWNEILVVSSTTNSSQKNNITFNSLHEKLEDSQTLLKINFPQRVCILDVYLDNLLVLTANHKLLIYHLSKTQLGNKNTLTTDLILNTSYEEYGWSPYNIISASMSTVQTEVLSPVNEFGLASILINVEGYLMMLQIVSHYDLHSQKNLVKSLSPVCIASGVETVFSYPYLPPGLGTQSRPYLSQALWLACGQAGLKIWLPLYPQEDPRNPSYLSKWIMLTIYTRIQPLSVLFEDGTIAGIECDQLHYDKIKRSVAYSLPRRNIQLTVSLILKQLLKRNLNSHAMRITYSCADLPHFDYILEHLIHSVLEEEAAQGAPTANALLPNVIELIRPFPNFIKIVGECARKTEIAVWTYLFGAAGKPKELFELAMEKGNLEIAANYLLIVETIEQPAVAYRLVRRILNACLESSNWPLCTNLIQFIQAIAKNELPQSPISPKVSIPIGNVQLQTTDHEIDFPKKTVPPRVTPKKTHQPQNTPDDKKIPRPQFMANLEIREEEDIVEKVLGRHARRQLTNLNLRELAVMSSNLNFSLVNWLKNEDYFHIKIESYSNALLQLHTLFKWPMPGQRSMGQDSNTNVKSPKNYFNEIEFNDEREIDTLSMTSSVSTKNVQVRSDSGYSLPKVASCFRSEMDQVEVTTYLDSEDHFAELSEEGENNSVDLKHCEKEIKFYKEIFSKSDCHEWHILTGILLLDKHSVVETVSAVMRSADQLGQNRVKGISEGLHDISIWAFHNCNGYVEFLLGMKKLLESMQNYLSDQNVDELKVNRIEAVSMTSVDDSLSPKTPEYDSSSSCTIS</sequence>
<proteinExistence type="predicted"/>
<evidence type="ECO:0000259" key="5">
    <source>
        <dbReference type="Pfam" id="PF07064"/>
    </source>
</evidence>
<dbReference type="Pfam" id="PF25440">
    <property type="entry name" value="Beta-prop_RIC1_2nd"/>
    <property type="match status" value="1"/>
</dbReference>
<protein>
    <recommendedName>
        <fullName evidence="3">Protein RIC1 homolog</fullName>
    </recommendedName>
</protein>
<evidence type="ECO:0000256" key="2">
    <source>
        <dbReference type="ARBA" id="ARBA00023136"/>
    </source>
</evidence>
<dbReference type="Proteomes" id="UP001165289">
    <property type="component" value="Unassembled WGS sequence"/>
</dbReference>
<dbReference type="GO" id="GO:0005829">
    <property type="term" value="C:cytosol"/>
    <property type="evidence" value="ECO:0007669"/>
    <property type="project" value="TreeGrafter"/>
</dbReference>
<evidence type="ECO:0000256" key="4">
    <source>
        <dbReference type="SAM" id="MobiDB-lite"/>
    </source>
</evidence>
<comment type="caution">
    <text evidence="6">The sequence shown here is derived from an EMBL/GenBank/DDBJ whole genome shotgun (WGS) entry which is preliminary data.</text>
</comment>
<accession>A0AAV7JZB3</accession>
<evidence type="ECO:0000256" key="3">
    <source>
        <dbReference type="ARBA" id="ARBA00029879"/>
    </source>
</evidence>
<evidence type="ECO:0000256" key="1">
    <source>
        <dbReference type="ARBA" id="ARBA00004370"/>
    </source>
</evidence>